<evidence type="ECO:0008006" key="4">
    <source>
        <dbReference type="Google" id="ProtNLM"/>
    </source>
</evidence>
<dbReference type="Pfam" id="PF04325">
    <property type="entry name" value="DUF465"/>
    <property type="match status" value="1"/>
</dbReference>
<protein>
    <recommendedName>
        <fullName evidence="4">DUF465 domain-containing protein</fullName>
    </recommendedName>
</protein>
<dbReference type="RefSeq" id="WP_085123414.1">
    <property type="nucleotide sequence ID" value="NZ_FWZX01000011.1"/>
</dbReference>
<dbReference type="InterPro" id="IPR007420">
    <property type="entry name" value="DUF465"/>
</dbReference>
<evidence type="ECO:0000313" key="2">
    <source>
        <dbReference type="EMBL" id="SMF32401.1"/>
    </source>
</evidence>
<dbReference type="AlphaFoldDB" id="A0A1Y6BXE4"/>
<evidence type="ECO:0000313" key="3">
    <source>
        <dbReference type="Proteomes" id="UP000192917"/>
    </source>
</evidence>
<dbReference type="STRING" id="560819.SAMN05428998_11134"/>
<sequence>MNDDGEWDDERASLHARLQRLKLEHRDLDDVIDRLLEHAPFDQLQLQRLKKRKLLLKDEIARLEDQLTPDIIA</sequence>
<evidence type="ECO:0000256" key="1">
    <source>
        <dbReference type="SAM" id="Coils"/>
    </source>
</evidence>
<keyword evidence="1" id="KW-0175">Coiled coil</keyword>
<gene>
    <name evidence="2" type="ORF">SAMN05428998_11134</name>
</gene>
<dbReference type="EMBL" id="FWZX01000011">
    <property type="protein sequence ID" value="SMF32401.1"/>
    <property type="molecule type" value="Genomic_DNA"/>
</dbReference>
<name>A0A1Y6BXE4_9PROT</name>
<feature type="coiled-coil region" evidence="1">
    <location>
        <begin position="18"/>
        <end position="66"/>
    </location>
</feature>
<dbReference type="Gene3D" id="6.10.280.50">
    <property type="match status" value="1"/>
</dbReference>
<accession>A0A1Y6BXE4</accession>
<proteinExistence type="predicted"/>
<reference evidence="2 3" key="1">
    <citation type="submission" date="2017-04" db="EMBL/GenBank/DDBJ databases">
        <authorList>
            <person name="Afonso C.L."/>
            <person name="Miller P.J."/>
            <person name="Scott M.A."/>
            <person name="Spackman E."/>
            <person name="Goraichik I."/>
            <person name="Dimitrov K.M."/>
            <person name="Suarez D.L."/>
            <person name="Swayne D.E."/>
        </authorList>
    </citation>
    <scope>NUCLEOTIDE SEQUENCE [LARGE SCALE GENOMIC DNA]</scope>
    <source>
        <strain evidence="2 3">USBA 355</strain>
    </source>
</reference>
<keyword evidence="3" id="KW-1185">Reference proteome</keyword>
<dbReference type="Proteomes" id="UP000192917">
    <property type="component" value="Unassembled WGS sequence"/>
</dbReference>
<organism evidence="2 3">
    <name type="scientific">Tistlia consotensis USBA 355</name>
    <dbReference type="NCBI Taxonomy" id="560819"/>
    <lineage>
        <taxon>Bacteria</taxon>
        <taxon>Pseudomonadati</taxon>
        <taxon>Pseudomonadota</taxon>
        <taxon>Alphaproteobacteria</taxon>
        <taxon>Rhodospirillales</taxon>
        <taxon>Rhodovibrionaceae</taxon>
        <taxon>Tistlia</taxon>
    </lineage>
</organism>
<dbReference type="InterPro" id="IPR038444">
    <property type="entry name" value="DUF465_sf"/>
</dbReference>